<gene>
    <name evidence="1" type="ORF">CO110_04130</name>
</gene>
<reference evidence="2" key="1">
    <citation type="submission" date="2017-09" db="EMBL/GenBank/DDBJ databases">
        <title>Depth-based differentiation of microbial function through sediment-hosted aquifers and enrichment of novel symbionts in the deep terrestrial subsurface.</title>
        <authorList>
            <person name="Probst A.J."/>
            <person name="Ladd B."/>
            <person name="Jarett J.K."/>
            <person name="Geller-Mcgrath D.E."/>
            <person name="Sieber C.M.K."/>
            <person name="Emerson J.B."/>
            <person name="Anantharaman K."/>
            <person name="Thomas B.C."/>
            <person name="Malmstrom R."/>
            <person name="Stieglmeier M."/>
            <person name="Klingl A."/>
            <person name="Woyke T."/>
            <person name="Ryan C.M."/>
            <person name="Banfield J.F."/>
        </authorList>
    </citation>
    <scope>NUCLEOTIDE SEQUENCE [LARGE SCALE GENOMIC DNA]</scope>
</reference>
<dbReference type="AlphaFoldDB" id="A0A2M8AUB2"/>
<dbReference type="EMBL" id="PFUI01000107">
    <property type="protein sequence ID" value="PJB29751.1"/>
    <property type="molecule type" value="Genomic_DNA"/>
</dbReference>
<organism evidence="1 2">
    <name type="scientific">Candidatus Desantisbacteria bacterium CG_4_9_14_3_um_filter_40_11</name>
    <dbReference type="NCBI Taxonomy" id="1974546"/>
    <lineage>
        <taxon>Bacteria</taxon>
        <taxon>Candidatus Desantisiibacteriota</taxon>
    </lineage>
</organism>
<protein>
    <submittedName>
        <fullName evidence="1">Uncharacterized protein</fullName>
    </submittedName>
</protein>
<name>A0A2M8AUB2_9BACT</name>
<comment type="caution">
    <text evidence="1">The sequence shown here is derived from an EMBL/GenBank/DDBJ whole genome shotgun (WGS) entry which is preliminary data.</text>
</comment>
<proteinExistence type="predicted"/>
<sequence>MNILDPATEKDVSTFLDHAWSLQNQAETFGGISFSDTRNSVASVCGAYLDSHGYKGYNLKPGLKVQGEDVTVLFLNQALEYFQKSLYNYFVQYLLARRGLSTWAAITNYYSSFFSIHALLCLQARTITRITLHESIIPCQVLATNLLAHEYVISTKGLKSAGQAHTAAWKRYYDVYDKYNYPVNEFESIYRKVSCPEPLDESQNRNRLNYAPFQGFGEMVDQEQMEEFKSSYLSAITNAILGRPIGVYLETLKELVTDPVFQYFARVALRLLFIADIFKRLALISDTIRAVWADKLLQWHRFSLVSFSDPPQNFLEDLPQLLGQA</sequence>
<evidence type="ECO:0000313" key="1">
    <source>
        <dbReference type="EMBL" id="PJB29751.1"/>
    </source>
</evidence>
<accession>A0A2M8AUB2</accession>
<dbReference type="Proteomes" id="UP000231366">
    <property type="component" value="Unassembled WGS sequence"/>
</dbReference>
<evidence type="ECO:0000313" key="2">
    <source>
        <dbReference type="Proteomes" id="UP000231366"/>
    </source>
</evidence>